<evidence type="ECO:0000256" key="6">
    <source>
        <dbReference type="SAM" id="Phobius"/>
    </source>
</evidence>
<dbReference type="Pfam" id="PF02687">
    <property type="entry name" value="FtsX"/>
    <property type="match status" value="1"/>
</dbReference>
<keyword evidence="9" id="KW-0067">ATP-binding</keyword>
<evidence type="ECO:0000259" key="7">
    <source>
        <dbReference type="Pfam" id="PF02687"/>
    </source>
</evidence>
<organism evidence="9 10">
    <name type="scientific">Handelsmanbacteria sp. (strain RIFCSPLOWO2_12_FULL_64_10)</name>
    <dbReference type="NCBI Taxonomy" id="1817868"/>
    <lineage>
        <taxon>Bacteria</taxon>
        <taxon>Candidatus Handelsmaniibacteriota</taxon>
    </lineage>
</organism>
<dbReference type="Proteomes" id="UP000178606">
    <property type="component" value="Unassembled WGS sequence"/>
</dbReference>
<keyword evidence="9" id="KW-0547">Nucleotide-binding</keyword>
<dbReference type="GO" id="GO:0005886">
    <property type="term" value="C:plasma membrane"/>
    <property type="evidence" value="ECO:0007669"/>
    <property type="project" value="UniProtKB-SubCell"/>
</dbReference>
<keyword evidence="5 6" id="KW-0472">Membrane</keyword>
<feature type="transmembrane region" description="Helical" evidence="6">
    <location>
        <begin position="354"/>
        <end position="378"/>
    </location>
</feature>
<comment type="subcellular location">
    <subcellularLocation>
        <location evidence="1">Cell membrane</location>
        <topology evidence="1">Multi-pass membrane protein</topology>
    </subcellularLocation>
</comment>
<feature type="transmembrane region" description="Helical" evidence="6">
    <location>
        <begin position="312"/>
        <end position="334"/>
    </location>
</feature>
<evidence type="ECO:0000256" key="3">
    <source>
        <dbReference type="ARBA" id="ARBA00022692"/>
    </source>
</evidence>
<evidence type="ECO:0000256" key="1">
    <source>
        <dbReference type="ARBA" id="ARBA00004651"/>
    </source>
</evidence>
<keyword evidence="4 6" id="KW-1133">Transmembrane helix</keyword>
<dbReference type="AlphaFoldDB" id="A0A1F6CDI8"/>
<evidence type="ECO:0000313" key="9">
    <source>
        <dbReference type="EMBL" id="OGG47067.1"/>
    </source>
</evidence>
<dbReference type="PANTHER" id="PTHR43738:SF3">
    <property type="entry name" value="ABC TRANSPORTER PERMEASE"/>
    <property type="match status" value="1"/>
</dbReference>
<feature type="domain" description="ABC3 transporter permease C-terminal" evidence="7">
    <location>
        <begin position="262"/>
        <end position="380"/>
    </location>
</feature>
<dbReference type="Pfam" id="PF12704">
    <property type="entry name" value="MacB_PCD"/>
    <property type="match status" value="1"/>
</dbReference>
<comment type="caution">
    <text evidence="9">The sequence shown here is derived from an EMBL/GenBank/DDBJ whole genome shotgun (WGS) entry which is preliminary data.</text>
</comment>
<keyword evidence="2" id="KW-1003">Cell membrane</keyword>
<evidence type="ECO:0000256" key="2">
    <source>
        <dbReference type="ARBA" id="ARBA00022475"/>
    </source>
</evidence>
<gene>
    <name evidence="9" type="ORF">A3F84_13915</name>
</gene>
<dbReference type="GO" id="GO:0005524">
    <property type="term" value="F:ATP binding"/>
    <property type="evidence" value="ECO:0007669"/>
    <property type="project" value="UniProtKB-KW"/>
</dbReference>
<evidence type="ECO:0000256" key="5">
    <source>
        <dbReference type="ARBA" id="ARBA00023136"/>
    </source>
</evidence>
<dbReference type="InterPro" id="IPR051125">
    <property type="entry name" value="ABC-4/HrtB_transporter"/>
</dbReference>
<feature type="transmembrane region" description="Helical" evidence="6">
    <location>
        <begin position="249"/>
        <end position="276"/>
    </location>
</feature>
<keyword evidence="3 6" id="KW-0812">Transmembrane</keyword>
<dbReference type="EMBL" id="MFKF01000275">
    <property type="protein sequence ID" value="OGG47067.1"/>
    <property type="molecule type" value="Genomic_DNA"/>
</dbReference>
<evidence type="ECO:0000259" key="8">
    <source>
        <dbReference type="Pfam" id="PF12704"/>
    </source>
</evidence>
<evidence type="ECO:0000313" key="10">
    <source>
        <dbReference type="Proteomes" id="UP000178606"/>
    </source>
</evidence>
<dbReference type="InterPro" id="IPR025857">
    <property type="entry name" value="MacB_PCD"/>
</dbReference>
<proteinExistence type="predicted"/>
<accession>A0A1F6CDI8</accession>
<name>A0A1F6CDI8_HANXR</name>
<protein>
    <submittedName>
        <fullName evidence="9">ABC transporter ATP-binding protein</fullName>
    </submittedName>
</protein>
<sequence>MHLLKLILRNTFRHRLRSLLTALGIGVAVLAFGLLRTVVDAWYAGVAASAQNRLVARNAVSLVFPLPLAYRNQIAVIRGVTGISYGNWFGGVYIDEKNFFAQFAVDPPTYMDLYPEFRMSDAEREAFYRDRKGCAVGRKLAAKYGWKVGDTIQIQGTIYPGDWDFVIRAIYRGAEPSTDETVMFFHWDRLNEAIKRAWGVQAGNQVGWYVLRITRPDDAGPISDQVDAMFKNTLAETRTETERAFQMGFVSMAGTIIVALRVISGVVLAIILLVLANTMAMAARERLSEYGVLKTLGFRPGHLIGIIAGESLAIAGLGAALGVALTIPVCNGFAKFVTENLGSFFPVFRLSPETVYLSVGASFAVGLLAALFPCARAVHIRIVDAIRRVD</sequence>
<reference evidence="9 10" key="1">
    <citation type="journal article" date="2016" name="Nat. Commun.">
        <title>Thousands of microbial genomes shed light on interconnected biogeochemical processes in an aquifer system.</title>
        <authorList>
            <person name="Anantharaman K."/>
            <person name="Brown C.T."/>
            <person name="Hug L.A."/>
            <person name="Sharon I."/>
            <person name="Castelle C.J."/>
            <person name="Probst A.J."/>
            <person name="Thomas B.C."/>
            <person name="Singh A."/>
            <person name="Wilkins M.J."/>
            <person name="Karaoz U."/>
            <person name="Brodie E.L."/>
            <person name="Williams K.H."/>
            <person name="Hubbard S.S."/>
            <person name="Banfield J.F."/>
        </authorList>
    </citation>
    <scope>NUCLEOTIDE SEQUENCE [LARGE SCALE GENOMIC DNA]</scope>
    <source>
        <strain evidence="10">RIFCSPLOWO2_12_FULL_64_10</strain>
    </source>
</reference>
<feature type="domain" description="MacB-like periplasmic core" evidence="8">
    <location>
        <begin position="18"/>
        <end position="227"/>
    </location>
</feature>
<dbReference type="PANTHER" id="PTHR43738">
    <property type="entry name" value="ABC TRANSPORTER, MEMBRANE PROTEIN"/>
    <property type="match status" value="1"/>
</dbReference>
<dbReference type="InterPro" id="IPR003838">
    <property type="entry name" value="ABC3_permease_C"/>
</dbReference>
<evidence type="ECO:0000256" key="4">
    <source>
        <dbReference type="ARBA" id="ARBA00022989"/>
    </source>
</evidence>